<keyword evidence="3 6" id="KW-0081">Bacteriolytic enzyme</keyword>
<keyword evidence="4 6" id="KW-0378">Hydrolase</keyword>
<name>A0ABX3U8K2_KLUIN</name>
<comment type="similarity">
    <text evidence="6">Belongs to the glycosyl hydrolase 24 family.</text>
</comment>
<keyword evidence="9" id="KW-1185">Reference proteome</keyword>
<protein>
    <recommendedName>
        <fullName evidence="6">Lysozyme</fullName>
        <ecNumber evidence="6">3.2.1.17</ecNumber>
    </recommendedName>
</protein>
<keyword evidence="5 6" id="KW-0326">Glycosidase</keyword>
<sequence>MANLAKTGFAGSVCAVAAIIALVLGSGKVRTNERGLELIGNAEQCRREPYICPAGYPTDGVGNTHNVKPGTRKTDQQIAADWEKNILSAEKCVNAYANGAKLSDNTFSAVTSITFNIGCGAMQKSTMFWQLRQGHIADACQQFPRWTYAGGKQLPGLVKRRAEEKQLCLNGIKPAKPQKADDGFGPLNPGTPPSAPGVF</sequence>
<feature type="compositionally biased region" description="Pro residues" evidence="7">
    <location>
        <begin position="189"/>
        <end position="199"/>
    </location>
</feature>
<reference evidence="8 9" key="1">
    <citation type="submission" date="2017-02" db="EMBL/GenBank/DDBJ databases">
        <title>Draft genome sequence of a Kluyvera intermedia isolate from a patient with a pancreatic abscess.</title>
        <authorList>
            <person name="Thele R."/>
        </authorList>
    </citation>
    <scope>NUCLEOTIDE SEQUENCE [LARGE SCALE GENOMIC DNA]</scope>
    <source>
        <strain evidence="8 9">FOSA7093</strain>
    </source>
</reference>
<dbReference type="EC" id="3.2.1.17" evidence="6"/>
<organism evidence="8 9">
    <name type="scientific">Kluyvera intermedia</name>
    <name type="common">Enterobacter intermedius</name>
    <dbReference type="NCBI Taxonomy" id="61648"/>
    <lineage>
        <taxon>Bacteria</taxon>
        <taxon>Pseudomonadati</taxon>
        <taxon>Pseudomonadota</taxon>
        <taxon>Gammaproteobacteria</taxon>
        <taxon>Enterobacterales</taxon>
        <taxon>Enterobacteriaceae</taxon>
        <taxon>Kluyvera</taxon>
    </lineage>
</organism>
<dbReference type="InterPro" id="IPR002196">
    <property type="entry name" value="Glyco_hydro_24"/>
</dbReference>
<dbReference type="InterPro" id="IPR023346">
    <property type="entry name" value="Lysozyme-like_dom_sf"/>
</dbReference>
<gene>
    <name evidence="8" type="ORF">B2M27_23865</name>
</gene>
<dbReference type="InterPro" id="IPR034690">
    <property type="entry name" value="Endolysin_T4_type"/>
</dbReference>
<dbReference type="RefSeq" id="WP_085007511.1">
    <property type="nucleotide sequence ID" value="NZ_MWPR01000057.1"/>
</dbReference>
<evidence type="ECO:0000256" key="1">
    <source>
        <dbReference type="ARBA" id="ARBA00000632"/>
    </source>
</evidence>
<evidence type="ECO:0000313" key="8">
    <source>
        <dbReference type="EMBL" id="ORJ47862.1"/>
    </source>
</evidence>
<keyword evidence="2 6" id="KW-0929">Antimicrobial</keyword>
<dbReference type="InterPro" id="IPR023347">
    <property type="entry name" value="Lysozyme_dom_sf"/>
</dbReference>
<comment type="caution">
    <text evidence="8">The sequence shown here is derived from an EMBL/GenBank/DDBJ whole genome shotgun (WGS) entry which is preliminary data.</text>
</comment>
<dbReference type="PANTHER" id="PTHR38107">
    <property type="match status" value="1"/>
</dbReference>
<dbReference type="Proteomes" id="UP000192521">
    <property type="component" value="Unassembled WGS sequence"/>
</dbReference>
<proteinExistence type="inferred from homology"/>
<evidence type="ECO:0000313" key="9">
    <source>
        <dbReference type="Proteomes" id="UP000192521"/>
    </source>
</evidence>
<evidence type="ECO:0000256" key="3">
    <source>
        <dbReference type="ARBA" id="ARBA00022638"/>
    </source>
</evidence>
<dbReference type="Gene3D" id="1.10.530.40">
    <property type="match status" value="1"/>
</dbReference>
<dbReference type="PANTHER" id="PTHR38107:SF4">
    <property type="entry name" value="LYSOZYME"/>
    <property type="match status" value="1"/>
</dbReference>
<dbReference type="GO" id="GO:0016787">
    <property type="term" value="F:hydrolase activity"/>
    <property type="evidence" value="ECO:0007669"/>
    <property type="project" value="UniProtKB-KW"/>
</dbReference>
<feature type="region of interest" description="Disordered" evidence="7">
    <location>
        <begin position="173"/>
        <end position="199"/>
    </location>
</feature>
<evidence type="ECO:0000256" key="5">
    <source>
        <dbReference type="ARBA" id="ARBA00023295"/>
    </source>
</evidence>
<evidence type="ECO:0000256" key="4">
    <source>
        <dbReference type="ARBA" id="ARBA00022801"/>
    </source>
</evidence>
<evidence type="ECO:0000256" key="6">
    <source>
        <dbReference type="RuleBase" id="RU003788"/>
    </source>
</evidence>
<comment type="catalytic activity">
    <reaction evidence="1 6">
        <text>Hydrolysis of (1-&gt;4)-beta-linkages between N-acetylmuramic acid and N-acetyl-D-glucosamine residues in a peptidoglycan and between N-acetyl-D-glucosamine residues in chitodextrins.</text>
        <dbReference type="EC" id="3.2.1.17"/>
    </reaction>
</comment>
<dbReference type="Pfam" id="PF00959">
    <property type="entry name" value="Phage_lysozyme"/>
    <property type="match status" value="1"/>
</dbReference>
<dbReference type="SUPFAM" id="SSF53955">
    <property type="entry name" value="Lysozyme-like"/>
    <property type="match status" value="1"/>
</dbReference>
<dbReference type="InterPro" id="IPR051018">
    <property type="entry name" value="Bacteriophage_GH24"/>
</dbReference>
<evidence type="ECO:0000256" key="2">
    <source>
        <dbReference type="ARBA" id="ARBA00022529"/>
    </source>
</evidence>
<dbReference type="CDD" id="cd16901">
    <property type="entry name" value="lyz_P1"/>
    <property type="match status" value="1"/>
</dbReference>
<dbReference type="HAMAP" id="MF_04110">
    <property type="entry name" value="ENDOLYSIN_T4"/>
    <property type="match status" value="1"/>
</dbReference>
<dbReference type="EMBL" id="MWPR01000057">
    <property type="protein sequence ID" value="ORJ47862.1"/>
    <property type="molecule type" value="Genomic_DNA"/>
</dbReference>
<evidence type="ECO:0000256" key="7">
    <source>
        <dbReference type="SAM" id="MobiDB-lite"/>
    </source>
</evidence>
<accession>A0ABX3U8K2</accession>